<protein>
    <recommendedName>
        <fullName evidence="3">Transposase</fullName>
    </recommendedName>
</protein>
<evidence type="ECO:0008006" key="3">
    <source>
        <dbReference type="Google" id="ProtNLM"/>
    </source>
</evidence>
<dbReference type="Proteomes" id="UP000887116">
    <property type="component" value="Unassembled WGS sequence"/>
</dbReference>
<proteinExistence type="predicted"/>
<accession>A0A8X6LHK1</accession>
<evidence type="ECO:0000313" key="1">
    <source>
        <dbReference type="EMBL" id="GFR07509.1"/>
    </source>
</evidence>
<reference evidence="1" key="1">
    <citation type="submission" date="2020-07" db="EMBL/GenBank/DDBJ databases">
        <title>Multicomponent nature underlies the extraordinary mechanical properties of spider dragline silk.</title>
        <authorList>
            <person name="Kono N."/>
            <person name="Nakamura H."/>
            <person name="Mori M."/>
            <person name="Yoshida Y."/>
            <person name="Ohtoshi R."/>
            <person name="Malay A.D."/>
            <person name="Moran D.A.P."/>
            <person name="Tomita M."/>
            <person name="Numata K."/>
            <person name="Arakawa K."/>
        </authorList>
    </citation>
    <scope>NUCLEOTIDE SEQUENCE</scope>
</reference>
<dbReference type="AlphaFoldDB" id="A0A8X6LHK1"/>
<dbReference type="EMBL" id="BMAO01016294">
    <property type="protein sequence ID" value="GFR07509.1"/>
    <property type="molecule type" value="Genomic_DNA"/>
</dbReference>
<gene>
    <name evidence="1" type="ORF">TNCT_355941</name>
</gene>
<dbReference type="OrthoDB" id="616263at2759"/>
<keyword evidence="2" id="KW-1185">Reference proteome</keyword>
<sequence>MILDLRDGEAAAYNINVAFEDGSVNEHAFRRWHAKFESGDDSLNNEDRCRSELDVDNGILRVIVQQNSCSTGRDNEEQLGIAPTTISR</sequence>
<evidence type="ECO:0000313" key="2">
    <source>
        <dbReference type="Proteomes" id="UP000887116"/>
    </source>
</evidence>
<organism evidence="1 2">
    <name type="scientific">Trichonephila clavata</name>
    <name type="common">Joro spider</name>
    <name type="synonym">Nephila clavata</name>
    <dbReference type="NCBI Taxonomy" id="2740835"/>
    <lineage>
        <taxon>Eukaryota</taxon>
        <taxon>Metazoa</taxon>
        <taxon>Ecdysozoa</taxon>
        <taxon>Arthropoda</taxon>
        <taxon>Chelicerata</taxon>
        <taxon>Arachnida</taxon>
        <taxon>Araneae</taxon>
        <taxon>Araneomorphae</taxon>
        <taxon>Entelegynae</taxon>
        <taxon>Araneoidea</taxon>
        <taxon>Nephilidae</taxon>
        <taxon>Trichonephila</taxon>
    </lineage>
</organism>
<name>A0A8X6LHK1_TRICU</name>
<comment type="caution">
    <text evidence="1">The sequence shown here is derived from an EMBL/GenBank/DDBJ whole genome shotgun (WGS) entry which is preliminary data.</text>
</comment>